<dbReference type="Proteomes" id="UP000486602">
    <property type="component" value="Unassembled WGS sequence"/>
</dbReference>
<protein>
    <submittedName>
        <fullName evidence="1">Uncharacterized protein</fullName>
    </submittedName>
</protein>
<reference evidence="1 2" key="1">
    <citation type="submission" date="2020-02" db="EMBL/GenBank/DDBJ databases">
        <title>Out from the shadows clarifying the taxonomy of the family Cryomorphaceae and related taxa by utilizing the GTDB taxonomic framework.</title>
        <authorList>
            <person name="Bowman J.P."/>
        </authorList>
    </citation>
    <scope>NUCLEOTIDE SEQUENCE [LARGE SCALE GENOMIC DNA]</scope>
    <source>
        <strain evidence="1 2">QSSC 1-22</strain>
    </source>
</reference>
<dbReference type="RefSeq" id="WP_163287195.1">
    <property type="nucleotide sequence ID" value="NZ_JAAGVY010000076.1"/>
</dbReference>
<dbReference type="AlphaFoldDB" id="A0A7K3WVL6"/>
<evidence type="ECO:0000313" key="2">
    <source>
        <dbReference type="Proteomes" id="UP000486602"/>
    </source>
</evidence>
<keyword evidence="2" id="KW-1185">Reference proteome</keyword>
<gene>
    <name evidence="1" type="ORF">G3O08_19855</name>
</gene>
<sequence>MLNTTVALEAKLGFEASATFKLAFFATALRIAGTLDVGFMDHALFSGRPSGYPFLYL</sequence>
<evidence type="ECO:0000313" key="1">
    <source>
        <dbReference type="EMBL" id="NEN25749.1"/>
    </source>
</evidence>
<name>A0A7K3WVL6_9FLAO</name>
<accession>A0A7K3WVL6</accession>
<proteinExistence type="predicted"/>
<comment type="caution">
    <text evidence="1">The sequence shown here is derived from an EMBL/GenBank/DDBJ whole genome shotgun (WGS) entry which is preliminary data.</text>
</comment>
<organism evidence="1 2">
    <name type="scientific">Cryomorpha ignava</name>
    <dbReference type="NCBI Taxonomy" id="101383"/>
    <lineage>
        <taxon>Bacteria</taxon>
        <taxon>Pseudomonadati</taxon>
        <taxon>Bacteroidota</taxon>
        <taxon>Flavobacteriia</taxon>
        <taxon>Flavobacteriales</taxon>
        <taxon>Cryomorphaceae</taxon>
        <taxon>Cryomorpha</taxon>
    </lineage>
</organism>
<dbReference type="EMBL" id="JAAGVY010000076">
    <property type="protein sequence ID" value="NEN25749.1"/>
    <property type="molecule type" value="Genomic_DNA"/>
</dbReference>